<proteinExistence type="inferred from homology"/>
<dbReference type="GO" id="GO:0004843">
    <property type="term" value="F:cysteine-type deubiquitinase activity"/>
    <property type="evidence" value="ECO:0007669"/>
    <property type="project" value="UniProtKB-UniRule"/>
</dbReference>
<comment type="caution">
    <text evidence="10">The sequence shown here is derived from an EMBL/GenBank/DDBJ whole genome shotgun (WGS) entry which is preliminary data.</text>
</comment>
<feature type="domain" description="USP" evidence="9">
    <location>
        <begin position="114"/>
        <end position="512"/>
    </location>
</feature>
<evidence type="ECO:0000256" key="6">
    <source>
        <dbReference type="RuleBase" id="RU366025"/>
    </source>
</evidence>
<feature type="compositionally biased region" description="Polar residues" evidence="7">
    <location>
        <begin position="381"/>
        <end position="395"/>
    </location>
</feature>
<evidence type="ECO:0000256" key="3">
    <source>
        <dbReference type="ARBA" id="ARBA00022786"/>
    </source>
</evidence>
<dbReference type="GO" id="GO:0016579">
    <property type="term" value="P:protein deubiquitination"/>
    <property type="evidence" value="ECO:0007669"/>
    <property type="project" value="InterPro"/>
</dbReference>
<dbReference type="InterPro" id="IPR038765">
    <property type="entry name" value="Papain-like_cys_pep_sf"/>
</dbReference>
<accession>A0A1E5RZC4</accession>
<dbReference type="PROSITE" id="PS50053">
    <property type="entry name" value="UBIQUITIN_2"/>
    <property type="match status" value="1"/>
</dbReference>
<dbReference type="Proteomes" id="UP000095728">
    <property type="component" value="Unassembled WGS sequence"/>
</dbReference>
<dbReference type="Gene3D" id="3.10.20.90">
    <property type="entry name" value="Phosphatidylinositol 3-kinase Catalytic Subunit, Chain A, domain 1"/>
    <property type="match status" value="1"/>
</dbReference>
<dbReference type="InterPro" id="IPR028889">
    <property type="entry name" value="USP"/>
</dbReference>
<dbReference type="InterPro" id="IPR001394">
    <property type="entry name" value="Peptidase_C19_UCH"/>
</dbReference>
<evidence type="ECO:0000256" key="1">
    <source>
        <dbReference type="ARBA" id="ARBA00000707"/>
    </source>
</evidence>
<keyword evidence="3 6" id="KW-0833">Ubl conjugation pathway</keyword>
<keyword evidence="4 6" id="KW-0378">Hydrolase</keyword>
<dbReference type="GO" id="GO:0043161">
    <property type="term" value="P:proteasome-mediated ubiquitin-dependent protein catabolic process"/>
    <property type="evidence" value="ECO:0007669"/>
    <property type="project" value="InterPro"/>
</dbReference>
<evidence type="ECO:0000259" key="9">
    <source>
        <dbReference type="PROSITE" id="PS50235"/>
    </source>
</evidence>
<dbReference type="EC" id="3.4.19.12" evidence="6"/>
<dbReference type="GO" id="GO:0061136">
    <property type="term" value="P:regulation of proteasomal protein catabolic process"/>
    <property type="evidence" value="ECO:0007669"/>
    <property type="project" value="TreeGrafter"/>
</dbReference>
<dbReference type="SMART" id="SM00213">
    <property type="entry name" value="UBQ"/>
    <property type="match status" value="1"/>
</dbReference>
<dbReference type="PROSITE" id="PS00973">
    <property type="entry name" value="USP_2"/>
    <property type="match status" value="1"/>
</dbReference>
<feature type="domain" description="Ubiquitin-like" evidence="8">
    <location>
        <begin position="6"/>
        <end position="79"/>
    </location>
</feature>
<evidence type="ECO:0000256" key="4">
    <source>
        <dbReference type="ARBA" id="ARBA00022801"/>
    </source>
</evidence>
<dbReference type="Gene3D" id="6.10.140.1140">
    <property type="match status" value="1"/>
</dbReference>
<dbReference type="PANTHER" id="PTHR43982:SF1">
    <property type="entry name" value="UBIQUITIN CARBOXYL-TERMINAL HYDROLASE 14"/>
    <property type="match status" value="1"/>
</dbReference>
<evidence type="ECO:0000313" key="11">
    <source>
        <dbReference type="Proteomes" id="UP000095728"/>
    </source>
</evidence>
<dbReference type="EMBL" id="LPNM01000001">
    <property type="protein sequence ID" value="OEJ92307.1"/>
    <property type="molecule type" value="Genomic_DNA"/>
</dbReference>
<gene>
    <name evidence="10" type="ORF">AWRI3579_g88</name>
</gene>
<feature type="region of interest" description="Disordered" evidence="7">
    <location>
        <begin position="363"/>
        <end position="395"/>
    </location>
</feature>
<dbReference type="AlphaFoldDB" id="A0A1E5RZC4"/>
<dbReference type="PROSITE" id="PS50235">
    <property type="entry name" value="USP_3"/>
    <property type="match status" value="1"/>
</dbReference>
<dbReference type="InterPro" id="IPR018200">
    <property type="entry name" value="USP_CS"/>
</dbReference>
<keyword evidence="5 6" id="KW-0788">Thiol protease</keyword>
<dbReference type="Pfam" id="PF00240">
    <property type="entry name" value="ubiquitin"/>
    <property type="match status" value="1"/>
</dbReference>
<keyword evidence="11" id="KW-1185">Reference proteome</keyword>
<dbReference type="InterPro" id="IPR000626">
    <property type="entry name" value="Ubiquitin-like_dom"/>
</dbReference>
<sequence>MSEVSLEFVIKHAGKTYPIKLSENAKGSDLKNEVVSLTNVPIERQKYMVKGGKLNDDVLVSTLIKPKQTVMLLGTPDAGLIHAPAKKQKFLEDKYQPEDLHNTSKEHANPNIPLGLKNLGNTCYANSTLQAIYQIDPIREAVLALDPSTNASNPEDEPHLKLIKELKLVFREMRDKKQPQVFPGTFIMQLRQVYPNFKEIDQATSIYKQQDAEEMFTLLMNSLRIVFPKVMDCSTIEFLTKITDLNNPSDVSYKNDDVDTKLQCHISSSTNFLKNGLQNSLTETLEKNSSITNTNSTFEYSKKITRLPEYLTVQYVRFFWKKSSGKKSKILRKVTFPFQLDVADLLEPEYAAKKIDTREKLRDVDRRKQEEERELRKQKQTPNSSNTSLDVPSGMTQEEFDAMDPMELEVLKKSLEESRKEKWAAEFKSEFPENLSGGENASCLYNLVAIITHKGANSESGHYQSFIKDTDNDEVWYKYNDDQVSTLSKEKVELLAGGGESDSALILIYKAFGL</sequence>
<dbReference type="STRING" id="56408.A0A1E5RZC4"/>
<dbReference type="SUPFAM" id="SSF54236">
    <property type="entry name" value="Ubiquitin-like"/>
    <property type="match status" value="1"/>
</dbReference>
<evidence type="ECO:0000256" key="7">
    <source>
        <dbReference type="SAM" id="MobiDB-lite"/>
    </source>
</evidence>
<evidence type="ECO:0000313" key="10">
    <source>
        <dbReference type="EMBL" id="OEJ92307.1"/>
    </source>
</evidence>
<dbReference type="Pfam" id="PF00443">
    <property type="entry name" value="UCH"/>
    <property type="match status" value="1"/>
</dbReference>
<evidence type="ECO:0000256" key="5">
    <source>
        <dbReference type="ARBA" id="ARBA00022807"/>
    </source>
</evidence>
<dbReference type="InterPro" id="IPR029071">
    <property type="entry name" value="Ubiquitin-like_domsf"/>
</dbReference>
<comment type="similarity">
    <text evidence="6">Belongs to the peptidase C19 family.</text>
</comment>
<dbReference type="Gene3D" id="3.90.70.10">
    <property type="entry name" value="Cysteine proteinases"/>
    <property type="match status" value="1"/>
</dbReference>
<keyword evidence="2 6" id="KW-0645">Protease</keyword>
<evidence type="ECO:0000256" key="2">
    <source>
        <dbReference type="ARBA" id="ARBA00022670"/>
    </source>
</evidence>
<evidence type="ECO:0000259" key="8">
    <source>
        <dbReference type="PROSITE" id="PS50053"/>
    </source>
</evidence>
<dbReference type="InterPro" id="IPR044635">
    <property type="entry name" value="UBP14-like"/>
</dbReference>
<dbReference type="SUPFAM" id="SSF54001">
    <property type="entry name" value="Cysteine proteinases"/>
    <property type="match status" value="1"/>
</dbReference>
<comment type="catalytic activity">
    <reaction evidence="1 6">
        <text>Thiol-dependent hydrolysis of ester, thioester, amide, peptide and isopeptide bonds formed by the C-terminal Gly of ubiquitin (a 76-residue protein attached to proteins as an intracellular targeting signal).</text>
        <dbReference type="EC" id="3.4.19.12"/>
    </reaction>
</comment>
<name>A0A1E5RZC4_9ASCO</name>
<organism evidence="10 11">
    <name type="scientific">Hanseniaspora osmophila</name>
    <dbReference type="NCBI Taxonomy" id="56408"/>
    <lineage>
        <taxon>Eukaryota</taxon>
        <taxon>Fungi</taxon>
        <taxon>Dikarya</taxon>
        <taxon>Ascomycota</taxon>
        <taxon>Saccharomycotina</taxon>
        <taxon>Saccharomycetes</taxon>
        <taxon>Saccharomycodales</taxon>
        <taxon>Saccharomycodaceae</taxon>
        <taxon>Hanseniaspora</taxon>
    </lineage>
</organism>
<protein>
    <recommendedName>
        <fullName evidence="6">Ubiquitin carboxyl-terminal hydrolase</fullName>
        <ecNumber evidence="6">3.4.19.12</ecNumber>
    </recommendedName>
</protein>
<dbReference type="OrthoDB" id="333239at2759"/>
<dbReference type="GO" id="GO:0070628">
    <property type="term" value="F:proteasome binding"/>
    <property type="evidence" value="ECO:0007669"/>
    <property type="project" value="TreeGrafter"/>
</dbReference>
<feature type="compositionally biased region" description="Basic and acidic residues" evidence="7">
    <location>
        <begin position="363"/>
        <end position="377"/>
    </location>
</feature>
<reference evidence="11" key="1">
    <citation type="journal article" date="2016" name="Genome Announc.">
        <title>Genome sequences of three species of Hanseniaspora isolated from spontaneous wine fermentations.</title>
        <authorList>
            <person name="Sternes P.R."/>
            <person name="Lee D."/>
            <person name="Kutyna D.R."/>
            <person name="Borneman A.R."/>
        </authorList>
    </citation>
    <scope>NUCLEOTIDE SEQUENCE [LARGE SCALE GENOMIC DNA]</scope>
    <source>
        <strain evidence="11">AWRI3579</strain>
    </source>
</reference>
<dbReference type="FunCoup" id="A0A1E5RZC4">
    <property type="interactions" value="1103"/>
</dbReference>
<dbReference type="PROSITE" id="PS00972">
    <property type="entry name" value="USP_1"/>
    <property type="match status" value="1"/>
</dbReference>
<dbReference type="PANTHER" id="PTHR43982">
    <property type="entry name" value="UBIQUITIN CARBOXYL-TERMINAL HYDROLASE"/>
    <property type="match status" value="1"/>
</dbReference>
<dbReference type="InParanoid" id="A0A1E5RZC4"/>